<protein>
    <submittedName>
        <fullName evidence="1">Uncharacterized protein</fullName>
    </submittedName>
</protein>
<gene>
    <name evidence="1" type="ORF">BV898_13787</name>
</gene>
<name>A0A1W0W9R9_HYPEX</name>
<reference evidence="2" key="1">
    <citation type="submission" date="2017-01" db="EMBL/GenBank/DDBJ databases">
        <title>Comparative genomics of anhydrobiosis in the tardigrade Hypsibius dujardini.</title>
        <authorList>
            <person name="Yoshida Y."/>
            <person name="Koutsovoulos G."/>
            <person name="Laetsch D."/>
            <person name="Stevens L."/>
            <person name="Kumar S."/>
            <person name="Horikawa D."/>
            <person name="Ishino K."/>
            <person name="Komine S."/>
            <person name="Tomita M."/>
            <person name="Blaxter M."/>
            <person name="Arakawa K."/>
        </authorList>
    </citation>
    <scope>NUCLEOTIDE SEQUENCE [LARGE SCALE GENOMIC DNA]</scope>
    <source>
        <strain evidence="2">Z151</strain>
    </source>
</reference>
<dbReference type="AlphaFoldDB" id="A0A1W0W9R9"/>
<keyword evidence="2" id="KW-1185">Reference proteome</keyword>
<comment type="caution">
    <text evidence="1">The sequence shown here is derived from an EMBL/GenBank/DDBJ whole genome shotgun (WGS) entry which is preliminary data.</text>
</comment>
<proteinExistence type="predicted"/>
<dbReference type="EMBL" id="MTYJ01000158">
    <property type="protein sequence ID" value="OQV11908.1"/>
    <property type="molecule type" value="Genomic_DNA"/>
</dbReference>
<accession>A0A1W0W9R9</accession>
<dbReference type="Proteomes" id="UP000192578">
    <property type="component" value="Unassembled WGS sequence"/>
</dbReference>
<dbReference type="PANTHER" id="PTHR15924">
    <property type="entry name" value="CLE"/>
    <property type="match status" value="1"/>
</dbReference>
<dbReference type="Pfam" id="PF10036">
    <property type="entry name" value="RLL"/>
    <property type="match status" value="1"/>
</dbReference>
<evidence type="ECO:0000313" key="2">
    <source>
        <dbReference type="Proteomes" id="UP000192578"/>
    </source>
</evidence>
<dbReference type="OrthoDB" id="514167at2759"/>
<evidence type="ECO:0000313" key="1">
    <source>
        <dbReference type="EMBL" id="OQV11908.1"/>
    </source>
</evidence>
<organism evidence="1 2">
    <name type="scientific">Hypsibius exemplaris</name>
    <name type="common">Freshwater tardigrade</name>
    <dbReference type="NCBI Taxonomy" id="2072580"/>
    <lineage>
        <taxon>Eukaryota</taxon>
        <taxon>Metazoa</taxon>
        <taxon>Ecdysozoa</taxon>
        <taxon>Tardigrada</taxon>
        <taxon>Eutardigrada</taxon>
        <taxon>Parachela</taxon>
        <taxon>Hypsibioidea</taxon>
        <taxon>Hypsibiidae</taxon>
        <taxon>Hypsibius</taxon>
    </lineage>
</organism>
<dbReference type="InterPro" id="IPR019265">
    <property type="entry name" value="RTRAF"/>
</dbReference>
<sequence>MFARKLRALGAPATLSVQLEDDTSVRDVILWIEQTQLLHLASHPEAQEKFFEPTVSIESWNSLLDEYLSSLACPFSLSDRAAVVDWLLRKCVAKEYSEMDCTFRLSHDASRVMVLRGGSTKGSVIERGQPQPEPFSGVDPKSEAFQSGINLLAGMLDIPAHLDPALTLQAVALVLQLLSEGIANGAPVNSDDPKDSDMPLELVPLGISVPDSELETPIRIIRLLHIANLRDLQTRFDAALVGLQQITANPQTDTALGKTGRG</sequence>